<feature type="region of interest" description="Disordered" evidence="1">
    <location>
        <begin position="1"/>
        <end position="24"/>
    </location>
</feature>
<evidence type="ECO:0000256" key="1">
    <source>
        <dbReference type="SAM" id="MobiDB-lite"/>
    </source>
</evidence>
<feature type="compositionally biased region" description="Basic and acidic residues" evidence="1">
    <location>
        <begin position="7"/>
        <end position="23"/>
    </location>
</feature>
<dbReference type="EMBL" id="JAUESC010000004">
    <property type="protein sequence ID" value="KAK0598835.1"/>
    <property type="molecule type" value="Genomic_DNA"/>
</dbReference>
<protein>
    <submittedName>
        <fullName evidence="2">Uncharacterized protein</fullName>
    </submittedName>
</protein>
<name>A0AA39SYG6_ACESA</name>
<keyword evidence="3" id="KW-1185">Reference proteome</keyword>
<dbReference type="Proteomes" id="UP001168877">
    <property type="component" value="Unassembled WGS sequence"/>
</dbReference>
<proteinExistence type="predicted"/>
<evidence type="ECO:0000313" key="2">
    <source>
        <dbReference type="EMBL" id="KAK0598835.1"/>
    </source>
</evidence>
<reference evidence="2" key="1">
    <citation type="journal article" date="2022" name="Plant J.">
        <title>Strategies of tolerance reflected in two North American maple genomes.</title>
        <authorList>
            <person name="McEvoy S.L."/>
            <person name="Sezen U.U."/>
            <person name="Trouern-Trend A."/>
            <person name="McMahon S.M."/>
            <person name="Schaberg P.G."/>
            <person name="Yang J."/>
            <person name="Wegrzyn J.L."/>
            <person name="Swenson N.G."/>
        </authorList>
    </citation>
    <scope>NUCLEOTIDE SEQUENCE</scope>
    <source>
        <strain evidence="2">NS2018</strain>
    </source>
</reference>
<reference evidence="2" key="2">
    <citation type="submission" date="2023-06" db="EMBL/GenBank/DDBJ databases">
        <authorList>
            <person name="Swenson N.G."/>
            <person name="Wegrzyn J.L."/>
            <person name="Mcevoy S.L."/>
        </authorList>
    </citation>
    <scope>NUCLEOTIDE SEQUENCE</scope>
    <source>
        <strain evidence="2">NS2018</strain>
        <tissue evidence="2">Leaf</tissue>
    </source>
</reference>
<evidence type="ECO:0000313" key="3">
    <source>
        <dbReference type="Proteomes" id="UP001168877"/>
    </source>
</evidence>
<organism evidence="2 3">
    <name type="scientific">Acer saccharum</name>
    <name type="common">Sugar maple</name>
    <dbReference type="NCBI Taxonomy" id="4024"/>
    <lineage>
        <taxon>Eukaryota</taxon>
        <taxon>Viridiplantae</taxon>
        <taxon>Streptophyta</taxon>
        <taxon>Embryophyta</taxon>
        <taxon>Tracheophyta</taxon>
        <taxon>Spermatophyta</taxon>
        <taxon>Magnoliopsida</taxon>
        <taxon>eudicotyledons</taxon>
        <taxon>Gunneridae</taxon>
        <taxon>Pentapetalae</taxon>
        <taxon>rosids</taxon>
        <taxon>malvids</taxon>
        <taxon>Sapindales</taxon>
        <taxon>Sapindaceae</taxon>
        <taxon>Hippocastanoideae</taxon>
        <taxon>Acereae</taxon>
        <taxon>Acer</taxon>
    </lineage>
</organism>
<dbReference type="AlphaFoldDB" id="A0AA39SYG6"/>
<accession>A0AA39SYG6</accession>
<sequence>MAKAHPKAMDADSSIEREGDNRNLTETCKCQAGKRLEKMGEPVNINEKAISEKSPQPNIPFGRVAADKKKVGSAILPATDIAFVQSKGVGGENVALKKGKGPIIVVRNLKNLDRSNNNEDGGSFAVDIGPSFLSDKAHSKNQALLLGCSDNHESFVEETQEALQGKTVGQGISLCIDLRDSDLRKLIPVESMRWLRRMLLFRIRL</sequence>
<comment type="caution">
    <text evidence="2">The sequence shown here is derived from an EMBL/GenBank/DDBJ whole genome shotgun (WGS) entry which is preliminary data.</text>
</comment>
<gene>
    <name evidence="2" type="ORF">LWI29_038458</name>
</gene>